<dbReference type="PANTHER" id="PTHR23513">
    <property type="entry name" value="INTEGRAL MEMBRANE EFFLUX PROTEIN-RELATED"/>
    <property type="match status" value="1"/>
</dbReference>
<dbReference type="GO" id="GO:0022857">
    <property type="term" value="F:transmembrane transporter activity"/>
    <property type="evidence" value="ECO:0007669"/>
    <property type="project" value="InterPro"/>
</dbReference>
<keyword evidence="5 6" id="KW-0472">Membrane</keyword>
<feature type="transmembrane region" description="Helical" evidence="6">
    <location>
        <begin position="110"/>
        <end position="128"/>
    </location>
</feature>
<dbReference type="STRING" id="1122192.SAMN02745673_03542"/>
<feature type="transmembrane region" description="Helical" evidence="6">
    <location>
        <begin position="27"/>
        <end position="45"/>
    </location>
</feature>
<keyword evidence="4 6" id="KW-1133">Transmembrane helix</keyword>
<dbReference type="RefSeq" id="WP_078762792.1">
    <property type="nucleotide sequence ID" value="NZ_FUWS01000009.1"/>
</dbReference>
<gene>
    <name evidence="8" type="ORF">SAMN02745673_03542</name>
</gene>
<dbReference type="InterPro" id="IPR011701">
    <property type="entry name" value="MFS"/>
</dbReference>
<sequence>MNALSEDTGVLAPLRVGAFRALTLGRLLMYLANSVTTIALGFAVLEVTGSIVHLGLVVGARSLANVALLLFGGVLADRLPRALIMQGACGLAALSQAGLAAAVLLDAASLPLLVLLSLVNGAAAAAGLPAAAALTPQTVPAALLRPANALVRVGVQLGMTVGMSLGGAAAGLAGPGWALAGNAALFCAAGLCFALLRLPATPGPTAPAHQRGGVLRDLLEGWREFTSRSWVWSVVAQFTVVNAVISGGVVVLGTGVASSSFGSGAWGLILGLQGAGALIGGVLAARWQPRHALRFGVALILLEALPLVALAEAPHVPLLLPLMFFVGMATEQFGVAWEVSLQQNIPSDRLARVYSYDALGSFLAMPVGEMVAGPIAHRLGTDTTLLGMAALLIVATLATLAVPGVRSLARD</sequence>
<dbReference type="SUPFAM" id="SSF103473">
    <property type="entry name" value="MFS general substrate transporter"/>
    <property type="match status" value="1"/>
</dbReference>
<evidence type="ECO:0000313" key="9">
    <source>
        <dbReference type="Proteomes" id="UP000190637"/>
    </source>
</evidence>
<dbReference type="GO" id="GO:0005886">
    <property type="term" value="C:plasma membrane"/>
    <property type="evidence" value="ECO:0007669"/>
    <property type="project" value="UniProtKB-SubCell"/>
</dbReference>
<accession>A0A1T4SGH9</accession>
<dbReference type="EMBL" id="FUWS01000009">
    <property type="protein sequence ID" value="SKA27332.1"/>
    <property type="molecule type" value="Genomic_DNA"/>
</dbReference>
<feature type="transmembrane region" description="Helical" evidence="6">
    <location>
        <begin position="83"/>
        <end position="104"/>
    </location>
</feature>
<feature type="transmembrane region" description="Helical" evidence="6">
    <location>
        <begin position="385"/>
        <end position="405"/>
    </location>
</feature>
<protein>
    <submittedName>
        <fullName evidence="8">Predicted arabinose efflux permease, MFS family</fullName>
    </submittedName>
</protein>
<reference evidence="8 9" key="1">
    <citation type="submission" date="2017-02" db="EMBL/GenBank/DDBJ databases">
        <authorList>
            <person name="Peterson S.W."/>
        </authorList>
    </citation>
    <scope>NUCLEOTIDE SEQUENCE [LARGE SCALE GENOMIC DNA]</scope>
    <source>
        <strain evidence="8 9">DSM 45154</strain>
    </source>
</reference>
<evidence type="ECO:0000259" key="7">
    <source>
        <dbReference type="PROSITE" id="PS50850"/>
    </source>
</evidence>
<evidence type="ECO:0000313" key="8">
    <source>
        <dbReference type="EMBL" id="SKA27332.1"/>
    </source>
</evidence>
<organism evidence="8 9">
    <name type="scientific">Marinactinospora thermotolerans DSM 45154</name>
    <dbReference type="NCBI Taxonomy" id="1122192"/>
    <lineage>
        <taxon>Bacteria</taxon>
        <taxon>Bacillati</taxon>
        <taxon>Actinomycetota</taxon>
        <taxon>Actinomycetes</taxon>
        <taxon>Streptosporangiales</taxon>
        <taxon>Nocardiopsidaceae</taxon>
        <taxon>Marinactinospora</taxon>
    </lineage>
</organism>
<evidence type="ECO:0000256" key="3">
    <source>
        <dbReference type="ARBA" id="ARBA00022692"/>
    </source>
</evidence>
<dbReference type="PANTHER" id="PTHR23513:SF11">
    <property type="entry name" value="STAPHYLOFERRIN A TRANSPORTER"/>
    <property type="match status" value="1"/>
</dbReference>
<evidence type="ECO:0000256" key="2">
    <source>
        <dbReference type="ARBA" id="ARBA00022475"/>
    </source>
</evidence>
<feature type="transmembrane region" description="Helical" evidence="6">
    <location>
        <begin position="51"/>
        <end position="71"/>
    </location>
</feature>
<feature type="transmembrane region" description="Helical" evidence="6">
    <location>
        <begin position="358"/>
        <end position="379"/>
    </location>
</feature>
<name>A0A1T4SGH9_9ACTN</name>
<evidence type="ECO:0000256" key="5">
    <source>
        <dbReference type="ARBA" id="ARBA00023136"/>
    </source>
</evidence>
<feature type="transmembrane region" description="Helical" evidence="6">
    <location>
        <begin position="317"/>
        <end position="337"/>
    </location>
</feature>
<feature type="transmembrane region" description="Helical" evidence="6">
    <location>
        <begin position="265"/>
        <end position="285"/>
    </location>
</feature>
<evidence type="ECO:0000256" key="6">
    <source>
        <dbReference type="SAM" id="Phobius"/>
    </source>
</evidence>
<evidence type="ECO:0000256" key="1">
    <source>
        <dbReference type="ARBA" id="ARBA00004651"/>
    </source>
</evidence>
<evidence type="ECO:0000256" key="4">
    <source>
        <dbReference type="ARBA" id="ARBA00022989"/>
    </source>
</evidence>
<dbReference type="OrthoDB" id="4528313at2"/>
<dbReference type="CDD" id="cd06173">
    <property type="entry name" value="MFS_MefA_like"/>
    <property type="match status" value="1"/>
</dbReference>
<feature type="domain" description="Major facilitator superfamily (MFS) profile" evidence="7">
    <location>
        <begin position="18"/>
        <end position="407"/>
    </location>
</feature>
<dbReference type="AlphaFoldDB" id="A0A1T4SGH9"/>
<dbReference type="InterPro" id="IPR020846">
    <property type="entry name" value="MFS_dom"/>
</dbReference>
<proteinExistence type="predicted"/>
<dbReference type="PROSITE" id="PS50850">
    <property type="entry name" value="MFS"/>
    <property type="match status" value="1"/>
</dbReference>
<feature type="transmembrane region" description="Helical" evidence="6">
    <location>
        <begin position="292"/>
        <end position="311"/>
    </location>
</feature>
<comment type="subcellular location">
    <subcellularLocation>
        <location evidence="1">Cell membrane</location>
        <topology evidence="1">Multi-pass membrane protein</topology>
    </subcellularLocation>
</comment>
<keyword evidence="9" id="KW-1185">Reference proteome</keyword>
<feature type="transmembrane region" description="Helical" evidence="6">
    <location>
        <begin position="230"/>
        <end position="253"/>
    </location>
</feature>
<dbReference type="Gene3D" id="1.20.1250.20">
    <property type="entry name" value="MFS general substrate transporter like domains"/>
    <property type="match status" value="1"/>
</dbReference>
<keyword evidence="2" id="KW-1003">Cell membrane</keyword>
<feature type="transmembrane region" description="Helical" evidence="6">
    <location>
        <begin position="176"/>
        <end position="196"/>
    </location>
</feature>
<dbReference type="Proteomes" id="UP000190637">
    <property type="component" value="Unassembled WGS sequence"/>
</dbReference>
<dbReference type="InterPro" id="IPR036259">
    <property type="entry name" value="MFS_trans_sf"/>
</dbReference>
<dbReference type="Pfam" id="PF07690">
    <property type="entry name" value="MFS_1"/>
    <property type="match status" value="1"/>
</dbReference>
<keyword evidence="3 6" id="KW-0812">Transmembrane</keyword>